<feature type="transmembrane region" description="Helical" evidence="1">
    <location>
        <begin position="250"/>
        <end position="272"/>
    </location>
</feature>
<feature type="transmembrane region" description="Helical" evidence="1">
    <location>
        <begin position="309"/>
        <end position="339"/>
    </location>
</feature>
<comment type="caution">
    <text evidence="2">The sequence shown here is derived from an EMBL/GenBank/DDBJ whole genome shotgun (WGS) entry which is preliminary data.</text>
</comment>
<feature type="transmembrane region" description="Helical" evidence="1">
    <location>
        <begin position="278"/>
        <end position="297"/>
    </location>
</feature>
<keyword evidence="1" id="KW-0812">Transmembrane</keyword>
<feature type="transmembrane region" description="Helical" evidence="1">
    <location>
        <begin position="192"/>
        <end position="215"/>
    </location>
</feature>
<dbReference type="AlphaFoldDB" id="A0AA47M5V4"/>
<feature type="transmembrane region" description="Helical" evidence="1">
    <location>
        <begin position="221"/>
        <end position="243"/>
    </location>
</feature>
<sequence>MKVDSKKRIAEYRQSVHLTGSWSRKTPPSPLDDRVAGIIGEKILSGIVPEDEGDTDASQGEEVVFYAPLALTHLPLQLVHSIIRRLGYASLPELRAQLGEVMDQALAAPVELLDLLPLETGPPSRALHSPPHQPLYLGTQVTQSVEQQSGDDVVVTAQLHFTGHNQDLFHRHQSVEHAPVIPVRTFLVHLDLLLVLLDLLVVLMDLLVVVLVDLLLVLLDLLVVVLTDLMLVLLNLLLVLLGLPLVLLDLLGVVLVDLLLVLLDLLGVVLLLLLVDLLLVLLDLLVLVLDMLVVVLVEFEPASVPHICLLLCDVMLLIDVLSSDVLLHLLCDVLFYVVLLCDV</sequence>
<keyword evidence="3" id="KW-1185">Reference proteome</keyword>
<dbReference type="Proteomes" id="UP001174136">
    <property type="component" value="Unassembled WGS sequence"/>
</dbReference>
<reference evidence="2" key="1">
    <citation type="journal article" date="2023" name="Front. Mar. Sci.">
        <title>A new Merluccius polli reference genome to investigate the effects of global change in West African waters.</title>
        <authorList>
            <person name="Mateo J.L."/>
            <person name="Blanco-Fernandez C."/>
            <person name="Garcia-Vazquez E."/>
            <person name="Machado-Schiaffino G."/>
        </authorList>
    </citation>
    <scope>NUCLEOTIDE SEQUENCE</scope>
    <source>
        <strain evidence="2">C29</strain>
        <tissue evidence="2">Fin</tissue>
    </source>
</reference>
<accession>A0AA47M5V4</accession>
<dbReference type="EMBL" id="JAOPHQ010005735">
    <property type="protein sequence ID" value="KAK0134138.1"/>
    <property type="molecule type" value="Genomic_DNA"/>
</dbReference>
<evidence type="ECO:0000256" key="1">
    <source>
        <dbReference type="SAM" id="Phobius"/>
    </source>
</evidence>
<evidence type="ECO:0000313" key="2">
    <source>
        <dbReference type="EMBL" id="KAK0134138.1"/>
    </source>
</evidence>
<keyword evidence="1" id="KW-0472">Membrane</keyword>
<protein>
    <submittedName>
        <fullName evidence="2">Uncharacterized protein</fullName>
    </submittedName>
</protein>
<organism evidence="2 3">
    <name type="scientific">Merluccius polli</name>
    <name type="common">Benguela hake</name>
    <name type="synonym">Merluccius cadenati</name>
    <dbReference type="NCBI Taxonomy" id="89951"/>
    <lineage>
        <taxon>Eukaryota</taxon>
        <taxon>Metazoa</taxon>
        <taxon>Chordata</taxon>
        <taxon>Craniata</taxon>
        <taxon>Vertebrata</taxon>
        <taxon>Euteleostomi</taxon>
        <taxon>Actinopterygii</taxon>
        <taxon>Neopterygii</taxon>
        <taxon>Teleostei</taxon>
        <taxon>Neoteleostei</taxon>
        <taxon>Acanthomorphata</taxon>
        <taxon>Zeiogadaria</taxon>
        <taxon>Gadariae</taxon>
        <taxon>Gadiformes</taxon>
        <taxon>Gadoidei</taxon>
        <taxon>Merlucciidae</taxon>
        <taxon>Merluccius</taxon>
    </lineage>
</organism>
<gene>
    <name evidence="2" type="ORF">N1851_030303</name>
</gene>
<keyword evidence="1" id="KW-1133">Transmembrane helix</keyword>
<name>A0AA47M5V4_MERPO</name>
<evidence type="ECO:0000313" key="3">
    <source>
        <dbReference type="Proteomes" id="UP001174136"/>
    </source>
</evidence>
<proteinExistence type="predicted"/>